<gene>
    <name evidence="8" type="ORF">S7711_04802</name>
</gene>
<dbReference type="NCBIfam" id="TIGR03860">
    <property type="entry name" value="FMN_nitrolo"/>
    <property type="match status" value="1"/>
</dbReference>
<feature type="compositionally biased region" description="Basic and acidic residues" evidence="6">
    <location>
        <begin position="457"/>
        <end position="466"/>
    </location>
</feature>
<feature type="domain" description="Luciferase-like" evidence="7">
    <location>
        <begin position="26"/>
        <end position="394"/>
    </location>
</feature>
<comment type="similarity">
    <text evidence="5">Belongs to the NtaA/SnaA/DszA monooxygenase family.</text>
</comment>
<keyword evidence="3" id="KW-0560">Oxidoreductase</keyword>
<dbReference type="InterPro" id="IPR051260">
    <property type="entry name" value="Diverse_substr_monoxygenases"/>
</dbReference>
<protein>
    <recommendedName>
        <fullName evidence="7">Luciferase-like domain-containing protein</fullName>
    </recommendedName>
</protein>
<dbReference type="EMBL" id="KL648657">
    <property type="protein sequence ID" value="KEY66470.1"/>
    <property type="molecule type" value="Genomic_DNA"/>
</dbReference>
<evidence type="ECO:0000256" key="2">
    <source>
        <dbReference type="ARBA" id="ARBA00022643"/>
    </source>
</evidence>
<dbReference type="OrthoDB" id="5561043at2759"/>
<dbReference type="InterPro" id="IPR016215">
    <property type="entry name" value="NTA_MOA"/>
</dbReference>
<evidence type="ECO:0000256" key="4">
    <source>
        <dbReference type="ARBA" id="ARBA00023033"/>
    </source>
</evidence>
<dbReference type="SUPFAM" id="SSF51679">
    <property type="entry name" value="Bacterial luciferase-like"/>
    <property type="match status" value="1"/>
</dbReference>
<proteinExistence type="inferred from homology"/>
<sequence>MAPKKIQICFLEIANVGGYMASGQWKRSDDTSTKKDKLKYYTDLARLADRGKISAIFFADWFVGFDVYGGGLDTMLKAGHQVAHMDPFAMVSAMAAVTENVSFAVTQSTTYSNPYVLARQYSTLDHITDGRCAWNIVTSFTKSSADALGHESTVPHDERYAIADEFMDVVYKLWESSWAPDSVVLDKTTGVAFDPEKIKKIEHKGKYFKMSGRNQVHPSPQRTPVLFQAGTSKAGSAFAAKHAEAIFLNTFNVGQAAKTVKEMRAAAAANGRDPTSIKFFPCFMPIIGKTREEAQAKHQKALDNADPVAGLAQFSGYTGIDLAPYPLDEPMDLSNMSQAMAIQAVFKALAASEEEGEQQWTPRRLGMRMALGGLHPCPVGTAEDVAYVIQQWVEEADVDGFNIGSVTNPSSWEDVVDLLVPVLQERGLMWTEYPVPGGTFRENLMGTRELRDDHYGSSFKWGREKSQNGTKPSEAIPEEHPGLINGVEKPADVTVVSREVQVQPFSGFPGVDSKVDVSNHSPLPDHCMLLLKDVLAMAVKFIHHKGADNRPKPSVVSRSRLVAADGIFQQPARTIFFSTMTRRVILCPITIVISQALRDNAFHAPSLTCAARVFQIKNVGPVKCTPIRWKDSVLMIPLFRRFDGAVLSLARRRRRTAIGPKTLRRMAANAINGNAPDTVRDQAMRHNPKWATFNAAYINEMVEYHVQNAVLDEPDRRWPDLVLVAYELDEPPPCI</sequence>
<dbReference type="PANTHER" id="PTHR30011">
    <property type="entry name" value="ALKANESULFONATE MONOOXYGENASE-RELATED"/>
    <property type="match status" value="1"/>
</dbReference>
<keyword evidence="1" id="KW-0285">Flavoprotein</keyword>
<evidence type="ECO:0000256" key="5">
    <source>
        <dbReference type="ARBA" id="ARBA00033748"/>
    </source>
</evidence>
<dbReference type="PANTHER" id="PTHR30011:SF16">
    <property type="entry name" value="C2H2 FINGER DOMAIN TRANSCRIPTION FACTOR (EUROFUNG)-RELATED"/>
    <property type="match status" value="1"/>
</dbReference>
<dbReference type="InterPro" id="IPR021842">
    <property type="entry name" value="DUF3435"/>
</dbReference>
<accession>A0A084AME1</accession>
<dbReference type="GO" id="GO:0016705">
    <property type="term" value="F:oxidoreductase activity, acting on paired donors, with incorporation or reduction of molecular oxygen"/>
    <property type="evidence" value="ECO:0007669"/>
    <property type="project" value="InterPro"/>
</dbReference>
<evidence type="ECO:0000256" key="6">
    <source>
        <dbReference type="SAM" id="MobiDB-lite"/>
    </source>
</evidence>
<dbReference type="InterPro" id="IPR011251">
    <property type="entry name" value="Luciferase-like_dom"/>
</dbReference>
<dbReference type="GO" id="GO:0004497">
    <property type="term" value="F:monooxygenase activity"/>
    <property type="evidence" value="ECO:0007669"/>
    <property type="project" value="UniProtKB-KW"/>
</dbReference>
<dbReference type="Gene3D" id="3.20.20.30">
    <property type="entry name" value="Luciferase-like domain"/>
    <property type="match status" value="1"/>
</dbReference>
<organism evidence="8 9">
    <name type="scientific">Stachybotrys chartarum (strain CBS 109288 / IBT 7711)</name>
    <name type="common">Toxic black mold</name>
    <name type="synonym">Stilbospora chartarum</name>
    <dbReference type="NCBI Taxonomy" id="1280523"/>
    <lineage>
        <taxon>Eukaryota</taxon>
        <taxon>Fungi</taxon>
        <taxon>Dikarya</taxon>
        <taxon>Ascomycota</taxon>
        <taxon>Pezizomycotina</taxon>
        <taxon>Sordariomycetes</taxon>
        <taxon>Hypocreomycetidae</taxon>
        <taxon>Hypocreales</taxon>
        <taxon>Stachybotryaceae</taxon>
        <taxon>Stachybotrys</taxon>
    </lineage>
</organism>
<evidence type="ECO:0000256" key="3">
    <source>
        <dbReference type="ARBA" id="ARBA00023002"/>
    </source>
</evidence>
<dbReference type="Proteomes" id="UP000028045">
    <property type="component" value="Unassembled WGS sequence"/>
</dbReference>
<evidence type="ECO:0000313" key="9">
    <source>
        <dbReference type="Proteomes" id="UP000028045"/>
    </source>
</evidence>
<reference evidence="8 9" key="1">
    <citation type="journal article" date="2014" name="BMC Genomics">
        <title>Comparative genome sequencing reveals chemotype-specific gene clusters in the toxigenic black mold Stachybotrys.</title>
        <authorList>
            <person name="Semeiks J."/>
            <person name="Borek D."/>
            <person name="Otwinowski Z."/>
            <person name="Grishin N.V."/>
        </authorList>
    </citation>
    <scope>NUCLEOTIDE SEQUENCE [LARGE SCALE GENOMIC DNA]</scope>
    <source>
        <strain evidence="9">CBS 109288 / IBT 7711</strain>
    </source>
</reference>
<dbReference type="Pfam" id="PF00296">
    <property type="entry name" value="Bac_luciferase"/>
    <property type="match status" value="1"/>
</dbReference>
<feature type="region of interest" description="Disordered" evidence="6">
    <location>
        <begin position="457"/>
        <end position="484"/>
    </location>
</feature>
<name>A0A084AME1_STACB</name>
<keyword evidence="2" id="KW-0288">FMN</keyword>
<evidence type="ECO:0000256" key="1">
    <source>
        <dbReference type="ARBA" id="ARBA00022630"/>
    </source>
</evidence>
<evidence type="ECO:0000313" key="8">
    <source>
        <dbReference type="EMBL" id="KEY66470.1"/>
    </source>
</evidence>
<keyword evidence="4" id="KW-0503">Monooxygenase</keyword>
<evidence type="ECO:0000259" key="7">
    <source>
        <dbReference type="Pfam" id="PF00296"/>
    </source>
</evidence>
<dbReference type="AlphaFoldDB" id="A0A084AME1"/>
<dbReference type="HOGENOM" id="CLU_022256_5_0_1"/>
<keyword evidence="9" id="KW-1185">Reference proteome</keyword>
<dbReference type="Pfam" id="PF11917">
    <property type="entry name" value="DUF3435"/>
    <property type="match status" value="1"/>
</dbReference>
<dbReference type="InterPro" id="IPR036661">
    <property type="entry name" value="Luciferase-like_sf"/>
</dbReference>